<evidence type="ECO:0000313" key="2">
    <source>
        <dbReference type="Proteomes" id="UP000243096"/>
    </source>
</evidence>
<proteinExistence type="predicted"/>
<accession>A0A2P5K8H6</accession>
<gene>
    <name evidence="1" type="ORF">B0O95_11189</name>
</gene>
<name>A0A2P5K8H6_9BURK</name>
<keyword evidence="2" id="KW-1185">Reference proteome</keyword>
<protein>
    <submittedName>
        <fullName evidence="1">Uncharacterized protein DUF1120</fullName>
    </submittedName>
</protein>
<organism evidence="1 2">
    <name type="scientific">Mycetohabitans endofungorum</name>
    <dbReference type="NCBI Taxonomy" id="417203"/>
    <lineage>
        <taxon>Bacteria</taxon>
        <taxon>Pseudomonadati</taxon>
        <taxon>Pseudomonadota</taxon>
        <taxon>Betaproteobacteria</taxon>
        <taxon>Burkholderiales</taxon>
        <taxon>Burkholderiaceae</taxon>
        <taxon>Mycetohabitans</taxon>
    </lineage>
</organism>
<comment type="caution">
    <text evidence="1">The sequence shown here is derived from an EMBL/GenBank/DDBJ whole genome shotgun (WGS) entry which is preliminary data.</text>
</comment>
<sequence length="175" mass="19526">MEPLRSEELETDRKYIQLGSKEVELSINCPTNTSVGIVSQNEVEGYNPFMDLGSDDNNTPLQELKGILSTGETVVGVYALMLDNMSYSHNGHHHMSVPIGRLNKGEGNWSPVVTNLLNGEHYREISWKSSEGNTPAVGSEFSANIVIMPFFRPAKEMDLSREIIYRGQTTITLTY</sequence>
<dbReference type="AlphaFoldDB" id="A0A2P5K8H6"/>
<dbReference type="Proteomes" id="UP000243096">
    <property type="component" value="Unassembled WGS sequence"/>
</dbReference>
<dbReference type="InterPro" id="IPR010546">
    <property type="entry name" value="DUF1120"/>
</dbReference>
<reference evidence="1 2" key="1">
    <citation type="submission" date="2018-01" db="EMBL/GenBank/DDBJ databases">
        <title>Genomic Encyclopedia of Type Strains, Phase III (KMG-III): the genomes of soil and plant-associated and newly described type strains.</title>
        <authorList>
            <person name="Whitman W."/>
        </authorList>
    </citation>
    <scope>NUCLEOTIDE SEQUENCE [LARGE SCALE GENOMIC DNA]</scope>
    <source>
        <strain evidence="1 2">HKI456</strain>
    </source>
</reference>
<dbReference type="Pfam" id="PF06551">
    <property type="entry name" value="DUF1120"/>
    <property type="match status" value="1"/>
</dbReference>
<dbReference type="EMBL" id="PRDW01000011">
    <property type="protein sequence ID" value="PPB83029.1"/>
    <property type="molecule type" value="Genomic_DNA"/>
</dbReference>
<evidence type="ECO:0000313" key="1">
    <source>
        <dbReference type="EMBL" id="PPB83029.1"/>
    </source>
</evidence>